<dbReference type="PRINTS" id="PR00625">
    <property type="entry name" value="JDOMAIN"/>
</dbReference>
<evidence type="ECO:0000313" key="3">
    <source>
        <dbReference type="EMBL" id="KAK1379388.1"/>
    </source>
</evidence>
<dbReference type="SMART" id="SM00271">
    <property type="entry name" value="DnaJ"/>
    <property type="match status" value="1"/>
</dbReference>
<feature type="compositionally biased region" description="Polar residues" evidence="1">
    <location>
        <begin position="763"/>
        <end position="772"/>
    </location>
</feature>
<dbReference type="PANTHER" id="PTHR45089:SF57">
    <property type="entry name" value="DNAJ HEAT SHOCK N-TERMINAL DOMAIN-CONTAINING PROTEIN"/>
    <property type="match status" value="1"/>
</dbReference>
<comment type="caution">
    <text evidence="3">The sequence shown here is derived from an EMBL/GenBank/DDBJ whole genome shotgun (WGS) entry which is preliminary data.</text>
</comment>
<gene>
    <name evidence="3" type="ORF">POM88_026132</name>
</gene>
<dbReference type="EMBL" id="JAUIZM010000006">
    <property type="protein sequence ID" value="KAK1379388.1"/>
    <property type="molecule type" value="Genomic_DNA"/>
</dbReference>
<feature type="region of interest" description="Disordered" evidence="1">
    <location>
        <begin position="267"/>
        <end position="324"/>
    </location>
</feature>
<dbReference type="PANTHER" id="PTHR45089">
    <property type="entry name" value="DNAJ HEAT SHOCK AMINO-TERMINAL DOMAIN PROTEIN-RELATED"/>
    <property type="match status" value="1"/>
</dbReference>
<dbReference type="CDD" id="cd06257">
    <property type="entry name" value="DnaJ"/>
    <property type="match status" value="1"/>
</dbReference>
<reference evidence="3" key="2">
    <citation type="submission" date="2023-05" db="EMBL/GenBank/DDBJ databases">
        <authorList>
            <person name="Schelkunov M.I."/>
        </authorList>
    </citation>
    <scope>NUCLEOTIDE SEQUENCE</scope>
    <source>
        <strain evidence="3">Hsosn_3</strain>
        <tissue evidence="3">Leaf</tissue>
    </source>
</reference>
<dbReference type="InterPro" id="IPR001623">
    <property type="entry name" value="DnaJ_domain"/>
</dbReference>
<organism evidence="3 4">
    <name type="scientific">Heracleum sosnowskyi</name>
    <dbReference type="NCBI Taxonomy" id="360622"/>
    <lineage>
        <taxon>Eukaryota</taxon>
        <taxon>Viridiplantae</taxon>
        <taxon>Streptophyta</taxon>
        <taxon>Embryophyta</taxon>
        <taxon>Tracheophyta</taxon>
        <taxon>Spermatophyta</taxon>
        <taxon>Magnoliopsida</taxon>
        <taxon>eudicotyledons</taxon>
        <taxon>Gunneridae</taxon>
        <taxon>Pentapetalae</taxon>
        <taxon>asterids</taxon>
        <taxon>campanulids</taxon>
        <taxon>Apiales</taxon>
        <taxon>Apiaceae</taxon>
        <taxon>Apioideae</taxon>
        <taxon>apioid superclade</taxon>
        <taxon>Tordylieae</taxon>
        <taxon>Tordyliinae</taxon>
        <taxon>Heracleum</taxon>
    </lineage>
</organism>
<evidence type="ECO:0000259" key="2">
    <source>
        <dbReference type="PROSITE" id="PS50076"/>
    </source>
</evidence>
<dbReference type="Pfam" id="PF11926">
    <property type="entry name" value="DUF3444"/>
    <property type="match status" value="2"/>
</dbReference>
<dbReference type="InterPro" id="IPR024593">
    <property type="entry name" value="DUF3444"/>
</dbReference>
<dbReference type="Pfam" id="PF00226">
    <property type="entry name" value="DnaJ"/>
    <property type="match status" value="1"/>
</dbReference>
<keyword evidence="4" id="KW-1185">Reference proteome</keyword>
<dbReference type="AlphaFoldDB" id="A0AAD8I5W3"/>
<name>A0AAD8I5W3_9APIA</name>
<evidence type="ECO:0000313" key="4">
    <source>
        <dbReference type="Proteomes" id="UP001237642"/>
    </source>
</evidence>
<feature type="region of interest" description="Disordered" evidence="1">
    <location>
        <begin position="409"/>
        <end position="442"/>
    </location>
</feature>
<evidence type="ECO:0000256" key="1">
    <source>
        <dbReference type="SAM" id="MobiDB-lite"/>
    </source>
</evidence>
<dbReference type="SUPFAM" id="SSF46565">
    <property type="entry name" value="Chaperone J-domain"/>
    <property type="match status" value="1"/>
</dbReference>
<feature type="domain" description="J" evidence="2">
    <location>
        <begin position="67"/>
        <end position="131"/>
    </location>
</feature>
<accession>A0AAD8I5W3</accession>
<reference evidence="3" key="1">
    <citation type="submission" date="2023-02" db="EMBL/GenBank/DDBJ databases">
        <title>Genome of toxic invasive species Heracleum sosnowskyi carries increased number of genes despite the absence of recent whole-genome duplications.</title>
        <authorList>
            <person name="Schelkunov M."/>
            <person name="Shtratnikova V."/>
            <person name="Makarenko M."/>
            <person name="Klepikova A."/>
            <person name="Omelchenko D."/>
            <person name="Novikova G."/>
            <person name="Obukhova E."/>
            <person name="Bogdanov V."/>
            <person name="Penin A."/>
            <person name="Logacheva M."/>
        </authorList>
    </citation>
    <scope>NUCLEOTIDE SEQUENCE</scope>
    <source>
        <strain evidence="3">Hsosn_3</strain>
        <tissue evidence="3">Leaf</tissue>
    </source>
</reference>
<feature type="region of interest" description="Disordered" evidence="1">
    <location>
        <begin position="761"/>
        <end position="793"/>
    </location>
</feature>
<dbReference type="Gene3D" id="1.10.287.110">
    <property type="entry name" value="DnaJ domain"/>
    <property type="match status" value="1"/>
</dbReference>
<feature type="compositionally biased region" description="Basic residues" evidence="1">
    <location>
        <begin position="301"/>
        <end position="312"/>
    </location>
</feature>
<dbReference type="Proteomes" id="UP001237642">
    <property type="component" value="Unassembled WGS sequence"/>
</dbReference>
<dbReference type="PROSITE" id="PS50076">
    <property type="entry name" value="DNAJ_2"/>
    <property type="match status" value="1"/>
</dbReference>
<proteinExistence type="predicted"/>
<sequence>MECNKEEAIRAKEIAEKKMFNDDFQGARKLLIKAQTLFPCLDNIYQLLTVCHVHCSAQNNVHGSEKDWYSVLQIENLADEATIKKQYRKLALILHPDKNKYPGAEAAFKLIGQANMVLSDKGKRFSYDIKCRVSVTTVVPKPPSNQSNPGNSHVSHCKTQTSNVSANQFNGNQHKPSVCTSSETFWTACPFCDTKFQYYRTCLSRPLRCQSCSQPFIGYEIANQGPNIYREANAGSKGTTCVSNGAPPAPVPKKIPEKTSQMGAKISRGFPPQQFGSVGNSSEKKSSDFKTGTQATTKAGRGLKNKVRKAHVTAKGDNVKDSMPKVDLTNAKQSEKLRNKNKNKRKYTVKSSEKFDTMNISDSEETVYEETRDINSCTPGHRIDDTNCRRSSRLKKNVSCNDKAYDDLVSSQNKSRHSEEKWQEPSNNLNEAEVDTDETKRNRSEFAKGSFKYSSTEAEPCAKNLFKGNESRTDVDSTSTTVPETYECPEAEFCDFNKDKDESCFSVGQIWACYDTNDSMPRFYAQIKKVCSPGFKLQFFWLEAADPQNQDETDWVNRGLPVGCGQFVRGELDETSSRLTFSHQIHFVKGLGRGSYVIYPRKGEIWALFKDWDVKWSSDSESHKHYAFKIVEILSDFRDDTSGIKVSYLTKLKGFVSLFERAGGATAELLIPSRDLLRFSHRIPSFRMVGTEREGVPQGSYELDPAALPTDPSDCWQPEGLESQRTNVDKKVISTKDFHNAGTSKFFVDFRGMEYDTKWVEKPQQSLRGSNSTKKRSAHATSSPGLSEEGTAKHSGNAFGCSTPCKRKASSGQGNEEIHLATCKSPIELTESPDVRCSSLGAKVSEEVFYDFNLDKSEGKFRPGQIWALYSRMDKLPNNYGQIKKIETSPFKLHVAFLEPCKFKQPVCCGMFKFQNGKPKILLPSFFSHLMNVEFTNKTKIEIYPKGGEIWAIYKNWNSDLSCPDFENCEFDVVKIVESAESGTKVSCLERLTGFKSVFSAQRGQKSSTGILMIPRGDLFRFSHQIPACKLTGQKDGSLRGCWELDSAALPSHMFQER</sequence>
<dbReference type="InterPro" id="IPR036869">
    <property type="entry name" value="J_dom_sf"/>
</dbReference>
<protein>
    <submittedName>
        <fullName evidence="3">Bifunctional 3-dehydroquinate dehydratase/shikimate dehydrogenase</fullName>
    </submittedName>
</protein>